<organism evidence="3 4">
    <name type="scientific">Handroanthus impetiginosus</name>
    <dbReference type="NCBI Taxonomy" id="429701"/>
    <lineage>
        <taxon>Eukaryota</taxon>
        <taxon>Viridiplantae</taxon>
        <taxon>Streptophyta</taxon>
        <taxon>Embryophyta</taxon>
        <taxon>Tracheophyta</taxon>
        <taxon>Spermatophyta</taxon>
        <taxon>Magnoliopsida</taxon>
        <taxon>eudicotyledons</taxon>
        <taxon>Gunneridae</taxon>
        <taxon>Pentapetalae</taxon>
        <taxon>asterids</taxon>
        <taxon>lamiids</taxon>
        <taxon>Lamiales</taxon>
        <taxon>Bignoniaceae</taxon>
        <taxon>Crescentiina</taxon>
        <taxon>Tabebuia alliance</taxon>
        <taxon>Handroanthus</taxon>
    </lineage>
</organism>
<dbReference type="EMBL" id="NKXS01001568">
    <property type="protein sequence ID" value="PIN17939.1"/>
    <property type="molecule type" value="Genomic_DNA"/>
</dbReference>
<proteinExistence type="predicted"/>
<dbReference type="AlphaFoldDB" id="A0A2G9HK95"/>
<evidence type="ECO:0000313" key="4">
    <source>
        <dbReference type="Proteomes" id="UP000231279"/>
    </source>
</evidence>
<dbReference type="Proteomes" id="UP000231279">
    <property type="component" value="Unassembled WGS sequence"/>
</dbReference>
<gene>
    <name evidence="3" type="ORF">CDL12_09398</name>
</gene>
<name>A0A2G9HK95_9LAMI</name>
<evidence type="ECO:0000256" key="2">
    <source>
        <dbReference type="SAM" id="SignalP"/>
    </source>
</evidence>
<dbReference type="OrthoDB" id="1932094at2759"/>
<protein>
    <recommendedName>
        <fullName evidence="5">Transmembrane protein</fullName>
    </recommendedName>
</protein>
<keyword evidence="4" id="KW-1185">Reference proteome</keyword>
<accession>A0A2G9HK95</accession>
<feature type="chain" id="PRO_5013936942" description="Transmembrane protein" evidence="2">
    <location>
        <begin position="30"/>
        <end position="78"/>
    </location>
</feature>
<evidence type="ECO:0008006" key="5">
    <source>
        <dbReference type="Google" id="ProtNLM"/>
    </source>
</evidence>
<sequence>MNKLKATIIAAPALLLFLFLLCQPTFSSGKFHVKSMESETYVIDYRGPETHRYIQPPNRTPKIHHKLEGKRNGKKIPG</sequence>
<keyword evidence="2" id="KW-0732">Signal</keyword>
<comment type="caution">
    <text evidence="3">The sequence shown here is derived from an EMBL/GenBank/DDBJ whole genome shotgun (WGS) entry which is preliminary data.</text>
</comment>
<evidence type="ECO:0000313" key="3">
    <source>
        <dbReference type="EMBL" id="PIN17939.1"/>
    </source>
</evidence>
<evidence type="ECO:0000256" key="1">
    <source>
        <dbReference type="SAM" id="MobiDB-lite"/>
    </source>
</evidence>
<feature type="compositionally biased region" description="Basic residues" evidence="1">
    <location>
        <begin position="61"/>
        <end position="78"/>
    </location>
</feature>
<feature type="signal peptide" evidence="2">
    <location>
        <begin position="1"/>
        <end position="29"/>
    </location>
</feature>
<reference evidence="4" key="1">
    <citation type="journal article" date="2018" name="Gigascience">
        <title>Genome assembly of the Pink Ipe (Handroanthus impetiginosus, Bignoniaceae), a highly valued, ecologically keystone Neotropical timber forest tree.</title>
        <authorList>
            <person name="Silva-Junior O.B."/>
            <person name="Grattapaglia D."/>
            <person name="Novaes E."/>
            <person name="Collevatti R.G."/>
        </authorList>
    </citation>
    <scope>NUCLEOTIDE SEQUENCE [LARGE SCALE GENOMIC DNA]</scope>
    <source>
        <strain evidence="4">cv. UFG-1</strain>
    </source>
</reference>
<feature type="region of interest" description="Disordered" evidence="1">
    <location>
        <begin position="53"/>
        <end position="78"/>
    </location>
</feature>